<dbReference type="InterPro" id="IPR036259">
    <property type="entry name" value="MFS_trans_sf"/>
</dbReference>
<dbReference type="Gene3D" id="1.20.1250.20">
    <property type="entry name" value="MFS general substrate transporter like domains"/>
    <property type="match status" value="1"/>
</dbReference>
<dbReference type="Pfam" id="PF00083">
    <property type="entry name" value="Sugar_tr"/>
    <property type="match status" value="1"/>
</dbReference>
<name>A0ABQ9EI61_TEGGR</name>
<feature type="transmembrane region" description="Helical" evidence="5">
    <location>
        <begin position="72"/>
        <end position="92"/>
    </location>
</feature>
<dbReference type="InterPro" id="IPR020846">
    <property type="entry name" value="MFS_dom"/>
</dbReference>
<proteinExistence type="predicted"/>
<keyword evidence="4 5" id="KW-0472">Membrane</keyword>
<keyword evidence="3 5" id="KW-1133">Transmembrane helix</keyword>
<evidence type="ECO:0000256" key="1">
    <source>
        <dbReference type="ARBA" id="ARBA00004141"/>
    </source>
</evidence>
<comment type="subcellular location">
    <subcellularLocation>
        <location evidence="1">Membrane</location>
        <topology evidence="1">Multi-pass membrane protein</topology>
    </subcellularLocation>
</comment>
<dbReference type="PROSITE" id="PS50850">
    <property type="entry name" value="MFS"/>
    <property type="match status" value="1"/>
</dbReference>
<feature type="domain" description="Major facilitator superfamily (MFS) profile" evidence="6">
    <location>
        <begin position="1"/>
        <end position="147"/>
    </location>
</feature>
<keyword evidence="2 5" id="KW-0812">Transmembrane</keyword>
<reference evidence="7 8" key="1">
    <citation type="submission" date="2022-12" db="EMBL/GenBank/DDBJ databases">
        <title>Chromosome-level genome of Tegillarca granosa.</title>
        <authorList>
            <person name="Kim J."/>
        </authorList>
    </citation>
    <scope>NUCLEOTIDE SEQUENCE [LARGE SCALE GENOMIC DNA]</scope>
    <source>
        <strain evidence="7">Teg-2019</strain>
        <tissue evidence="7">Adductor muscle</tissue>
    </source>
</reference>
<keyword evidence="8" id="KW-1185">Reference proteome</keyword>
<organism evidence="7 8">
    <name type="scientific">Tegillarca granosa</name>
    <name type="common">Malaysian cockle</name>
    <name type="synonym">Anadara granosa</name>
    <dbReference type="NCBI Taxonomy" id="220873"/>
    <lineage>
        <taxon>Eukaryota</taxon>
        <taxon>Metazoa</taxon>
        <taxon>Spiralia</taxon>
        <taxon>Lophotrochozoa</taxon>
        <taxon>Mollusca</taxon>
        <taxon>Bivalvia</taxon>
        <taxon>Autobranchia</taxon>
        <taxon>Pteriomorphia</taxon>
        <taxon>Arcoida</taxon>
        <taxon>Arcoidea</taxon>
        <taxon>Arcidae</taxon>
        <taxon>Tegillarca</taxon>
    </lineage>
</organism>
<sequence length="147" mass="16293">MNNGEKFGLICDKNYVADLIMTIQMAGVVIGAAVTGQLADTFGRKPVLYLEHLILVILWFSCAFVGSWQAYAALRFIIGGLTGGVILVSFVLPLEFITPKWRTFCGCIGFWAIGMALLALWGYFVRDWRNLMIGTSTTSALILITFW</sequence>
<evidence type="ECO:0000256" key="4">
    <source>
        <dbReference type="ARBA" id="ARBA00023136"/>
    </source>
</evidence>
<comment type="caution">
    <text evidence="7">The sequence shown here is derived from an EMBL/GenBank/DDBJ whole genome shotgun (WGS) entry which is preliminary data.</text>
</comment>
<evidence type="ECO:0000256" key="3">
    <source>
        <dbReference type="ARBA" id="ARBA00022989"/>
    </source>
</evidence>
<dbReference type="InterPro" id="IPR005828">
    <property type="entry name" value="MFS_sugar_transport-like"/>
</dbReference>
<dbReference type="SUPFAM" id="SSF103473">
    <property type="entry name" value="MFS general substrate transporter"/>
    <property type="match status" value="1"/>
</dbReference>
<protein>
    <recommendedName>
        <fullName evidence="6">Major facilitator superfamily (MFS) profile domain-containing protein</fullName>
    </recommendedName>
</protein>
<evidence type="ECO:0000313" key="7">
    <source>
        <dbReference type="EMBL" id="KAJ8304941.1"/>
    </source>
</evidence>
<dbReference type="EMBL" id="JARBDR010000903">
    <property type="protein sequence ID" value="KAJ8304941.1"/>
    <property type="molecule type" value="Genomic_DNA"/>
</dbReference>
<evidence type="ECO:0000313" key="8">
    <source>
        <dbReference type="Proteomes" id="UP001217089"/>
    </source>
</evidence>
<feature type="transmembrane region" description="Helical" evidence="5">
    <location>
        <begin position="104"/>
        <end position="124"/>
    </location>
</feature>
<feature type="transmembrane region" description="Helical" evidence="5">
    <location>
        <begin position="47"/>
        <end position="66"/>
    </location>
</feature>
<accession>A0ABQ9EI61</accession>
<gene>
    <name evidence="7" type="ORF">KUTeg_018524</name>
</gene>
<evidence type="ECO:0000259" key="6">
    <source>
        <dbReference type="PROSITE" id="PS50850"/>
    </source>
</evidence>
<dbReference type="PANTHER" id="PTHR24064">
    <property type="entry name" value="SOLUTE CARRIER FAMILY 22 MEMBER"/>
    <property type="match status" value="1"/>
</dbReference>
<evidence type="ECO:0000256" key="5">
    <source>
        <dbReference type="SAM" id="Phobius"/>
    </source>
</evidence>
<feature type="transmembrane region" description="Helical" evidence="5">
    <location>
        <begin position="15"/>
        <end position="35"/>
    </location>
</feature>
<evidence type="ECO:0000256" key="2">
    <source>
        <dbReference type="ARBA" id="ARBA00022692"/>
    </source>
</evidence>
<dbReference type="Proteomes" id="UP001217089">
    <property type="component" value="Unassembled WGS sequence"/>
</dbReference>